<sequence length="306" mass="32947">MAPVKSSAPWARKKISLQRIANNSNRRATFRKRRKGLIKKTSELATLCDVDACLVIYGEGDSQPEVWPSVPQATALLDHFKSLPDMEQYKKMMNQEDFVRQSIAKLWGQVNKARYENNERATALFLHDAISGRLPGGLAGLTVEQLSSLDWIVKTRIQAVNDRLRQLNAQAPLVAPSQHPALLAPPLSATHSALPAPSGMPPYSLVPVAPSFTAPPSNMTVMAPPPPALHGMNQDKQAWLMDVARTGDLGAVVYSGFTGGASTSNVTTTNLNPNAGGRDMIQFPNPAGPAYGWSSADAGPSSFPPM</sequence>
<dbReference type="CDD" id="cd00266">
    <property type="entry name" value="MADS_SRF_like"/>
    <property type="match status" value="1"/>
</dbReference>
<gene>
    <name evidence="3" type="ORF">GUJ93_ZPchr0001g32465</name>
</gene>
<dbReference type="OrthoDB" id="762064at2759"/>
<dbReference type="PROSITE" id="PS50066">
    <property type="entry name" value="MADS_BOX_2"/>
    <property type="match status" value="1"/>
</dbReference>
<dbReference type="SMART" id="SM00432">
    <property type="entry name" value="MADS"/>
    <property type="match status" value="1"/>
</dbReference>
<accession>A0A8J5RQ73</accession>
<dbReference type="Pfam" id="PF00319">
    <property type="entry name" value="SRF-TF"/>
    <property type="match status" value="1"/>
</dbReference>
<reference evidence="3" key="1">
    <citation type="journal article" date="2021" name="bioRxiv">
        <title>Whole Genome Assembly and Annotation of Northern Wild Rice, Zizania palustris L., Supports a Whole Genome Duplication in the Zizania Genus.</title>
        <authorList>
            <person name="Haas M."/>
            <person name="Kono T."/>
            <person name="Macchietto M."/>
            <person name="Millas R."/>
            <person name="McGilp L."/>
            <person name="Shao M."/>
            <person name="Duquette J."/>
            <person name="Hirsch C.N."/>
            <person name="Kimball J."/>
        </authorList>
    </citation>
    <scope>NUCLEOTIDE SEQUENCE</scope>
    <source>
        <tissue evidence="3">Fresh leaf tissue</tissue>
    </source>
</reference>
<dbReference type="AlphaFoldDB" id="A0A8J5RQ73"/>
<evidence type="ECO:0000256" key="1">
    <source>
        <dbReference type="SAM" id="MobiDB-lite"/>
    </source>
</evidence>
<dbReference type="GO" id="GO:0045944">
    <property type="term" value="P:positive regulation of transcription by RNA polymerase II"/>
    <property type="evidence" value="ECO:0007669"/>
    <property type="project" value="InterPro"/>
</dbReference>
<keyword evidence="4" id="KW-1185">Reference proteome</keyword>
<evidence type="ECO:0000313" key="4">
    <source>
        <dbReference type="Proteomes" id="UP000729402"/>
    </source>
</evidence>
<feature type="domain" description="MADS-box" evidence="2">
    <location>
        <begin position="10"/>
        <end position="59"/>
    </location>
</feature>
<dbReference type="GO" id="GO:0000981">
    <property type="term" value="F:DNA-binding transcription factor activity, RNA polymerase II-specific"/>
    <property type="evidence" value="ECO:0007669"/>
    <property type="project" value="InterPro"/>
</dbReference>
<dbReference type="GO" id="GO:0046983">
    <property type="term" value="F:protein dimerization activity"/>
    <property type="evidence" value="ECO:0007669"/>
    <property type="project" value="InterPro"/>
</dbReference>
<organism evidence="3 4">
    <name type="scientific">Zizania palustris</name>
    <name type="common">Northern wild rice</name>
    <dbReference type="NCBI Taxonomy" id="103762"/>
    <lineage>
        <taxon>Eukaryota</taxon>
        <taxon>Viridiplantae</taxon>
        <taxon>Streptophyta</taxon>
        <taxon>Embryophyta</taxon>
        <taxon>Tracheophyta</taxon>
        <taxon>Spermatophyta</taxon>
        <taxon>Magnoliopsida</taxon>
        <taxon>Liliopsida</taxon>
        <taxon>Poales</taxon>
        <taxon>Poaceae</taxon>
        <taxon>BOP clade</taxon>
        <taxon>Oryzoideae</taxon>
        <taxon>Oryzeae</taxon>
        <taxon>Zizaniinae</taxon>
        <taxon>Zizania</taxon>
    </lineage>
</organism>
<comment type="caution">
    <text evidence="3">The sequence shown here is derived from an EMBL/GenBank/DDBJ whole genome shotgun (WGS) entry which is preliminary data.</text>
</comment>
<evidence type="ECO:0000313" key="3">
    <source>
        <dbReference type="EMBL" id="KAG8051967.1"/>
    </source>
</evidence>
<dbReference type="EMBL" id="JAAALK010000288">
    <property type="protein sequence ID" value="KAG8051967.1"/>
    <property type="molecule type" value="Genomic_DNA"/>
</dbReference>
<evidence type="ECO:0000259" key="2">
    <source>
        <dbReference type="PROSITE" id="PS50066"/>
    </source>
</evidence>
<name>A0A8J5RQ73_ZIZPA</name>
<protein>
    <recommendedName>
        <fullName evidence="2">MADS-box domain-containing protein</fullName>
    </recommendedName>
</protein>
<dbReference type="Proteomes" id="UP000729402">
    <property type="component" value="Unassembled WGS sequence"/>
</dbReference>
<dbReference type="GO" id="GO:0000987">
    <property type="term" value="F:cis-regulatory region sequence-specific DNA binding"/>
    <property type="evidence" value="ECO:0007669"/>
    <property type="project" value="InterPro"/>
</dbReference>
<proteinExistence type="predicted"/>
<dbReference type="InterPro" id="IPR050142">
    <property type="entry name" value="MADS-box/MEF2_TF"/>
</dbReference>
<reference evidence="3" key="2">
    <citation type="submission" date="2021-02" db="EMBL/GenBank/DDBJ databases">
        <authorList>
            <person name="Kimball J.A."/>
            <person name="Haas M.W."/>
            <person name="Macchietto M."/>
            <person name="Kono T."/>
            <person name="Duquette J."/>
            <person name="Shao M."/>
        </authorList>
    </citation>
    <scope>NUCLEOTIDE SEQUENCE</scope>
    <source>
        <tissue evidence="3">Fresh leaf tissue</tissue>
    </source>
</reference>
<dbReference type="PANTHER" id="PTHR48019">
    <property type="entry name" value="SERUM RESPONSE FACTOR HOMOLOG"/>
    <property type="match status" value="1"/>
</dbReference>
<dbReference type="InterPro" id="IPR033897">
    <property type="entry name" value="SRF-like_MADS-box"/>
</dbReference>
<dbReference type="InterPro" id="IPR002100">
    <property type="entry name" value="TF_MADSbox"/>
</dbReference>
<feature type="region of interest" description="Disordered" evidence="1">
    <location>
        <begin position="286"/>
        <end position="306"/>
    </location>
</feature>